<name>A0A517YIZ2_9BACT</name>
<sequence>MYVWPGFDPANPKPAKFFKNLGIKFDGVLFISYPVKMTFLPLAKDELIQQERLLGAELPADYKDLLQQFGPVHLPGVANIIIESPQDALQTTHSKWCYDGTPLVLAISAYNLTSDGNSIGYLRNGESFGPEIYEFDHERFYNGGDPSAWTRKIGDSLADFLLEYLEGQT</sequence>
<dbReference type="EMBL" id="CP036274">
    <property type="protein sequence ID" value="QDU30171.1"/>
    <property type="molecule type" value="Genomic_DNA"/>
</dbReference>
<dbReference type="InterPro" id="IPR018958">
    <property type="entry name" value="Knr4/Smi1-like_dom"/>
</dbReference>
<dbReference type="Gene3D" id="3.40.1580.10">
    <property type="entry name" value="SMI1/KNR4-like"/>
    <property type="match status" value="1"/>
</dbReference>
<reference evidence="2 3" key="1">
    <citation type="submission" date="2019-02" db="EMBL/GenBank/DDBJ databases">
        <title>Deep-cultivation of Planctomycetes and their phenomic and genomic characterization uncovers novel biology.</title>
        <authorList>
            <person name="Wiegand S."/>
            <person name="Jogler M."/>
            <person name="Boedeker C."/>
            <person name="Pinto D."/>
            <person name="Vollmers J."/>
            <person name="Rivas-Marin E."/>
            <person name="Kohn T."/>
            <person name="Peeters S.H."/>
            <person name="Heuer A."/>
            <person name="Rast P."/>
            <person name="Oberbeckmann S."/>
            <person name="Bunk B."/>
            <person name="Jeske O."/>
            <person name="Meyerdierks A."/>
            <person name="Storesund J.E."/>
            <person name="Kallscheuer N."/>
            <person name="Luecker S."/>
            <person name="Lage O.M."/>
            <person name="Pohl T."/>
            <person name="Merkel B.J."/>
            <person name="Hornburger P."/>
            <person name="Mueller R.-W."/>
            <person name="Bruemmer F."/>
            <person name="Labrenz M."/>
            <person name="Spormann A.M."/>
            <person name="Op den Camp H."/>
            <person name="Overmann J."/>
            <person name="Amann R."/>
            <person name="Jetten M.S.M."/>
            <person name="Mascher T."/>
            <person name="Medema M.H."/>
            <person name="Devos D.P."/>
            <person name="Kaster A.-K."/>
            <person name="Ovreas L."/>
            <person name="Rohde M."/>
            <person name="Galperin M.Y."/>
            <person name="Jogler C."/>
        </authorList>
    </citation>
    <scope>NUCLEOTIDE SEQUENCE [LARGE SCALE GENOMIC DNA]</scope>
    <source>
        <strain evidence="2 3">ETA_A8</strain>
    </source>
</reference>
<proteinExistence type="predicted"/>
<dbReference type="SUPFAM" id="SSF160631">
    <property type="entry name" value="SMI1/KNR4-like"/>
    <property type="match status" value="1"/>
</dbReference>
<protein>
    <recommendedName>
        <fullName evidence="1">Knr4/Smi1-like domain-containing protein</fullName>
    </recommendedName>
</protein>
<keyword evidence="3" id="KW-1185">Reference proteome</keyword>
<dbReference type="AlphaFoldDB" id="A0A517YIZ2"/>
<evidence type="ECO:0000259" key="1">
    <source>
        <dbReference type="SMART" id="SM00860"/>
    </source>
</evidence>
<dbReference type="Proteomes" id="UP000315017">
    <property type="component" value="Chromosome"/>
</dbReference>
<dbReference type="KEGG" id="aagg:ETAA8_52900"/>
<dbReference type="SMART" id="SM00860">
    <property type="entry name" value="SMI1_KNR4"/>
    <property type="match status" value="1"/>
</dbReference>
<accession>A0A517YIZ2</accession>
<dbReference type="InterPro" id="IPR037883">
    <property type="entry name" value="Knr4/Smi1-like_sf"/>
</dbReference>
<gene>
    <name evidence="2" type="ORF">ETAA8_52900</name>
</gene>
<feature type="domain" description="Knr4/Smi1-like" evidence="1">
    <location>
        <begin position="41"/>
        <end position="163"/>
    </location>
</feature>
<evidence type="ECO:0000313" key="2">
    <source>
        <dbReference type="EMBL" id="QDU30171.1"/>
    </source>
</evidence>
<evidence type="ECO:0000313" key="3">
    <source>
        <dbReference type="Proteomes" id="UP000315017"/>
    </source>
</evidence>
<organism evidence="2 3">
    <name type="scientific">Anatilimnocola aggregata</name>
    <dbReference type="NCBI Taxonomy" id="2528021"/>
    <lineage>
        <taxon>Bacteria</taxon>
        <taxon>Pseudomonadati</taxon>
        <taxon>Planctomycetota</taxon>
        <taxon>Planctomycetia</taxon>
        <taxon>Pirellulales</taxon>
        <taxon>Pirellulaceae</taxon>
        <taxon>Anatilimnocola</taxon>
    </lineage>
</organism>